<dbReference type="EMBL" id="BGPR01001712">
    <property type="protein sequence ID" value="GBM60044.1"/>
    <property type="molecule type" value="Genomic_DNA"/>
</dbReference>
<gene>
    <name evidence="1" type="ORF">AVEN_147606_1</name>
</gene>
<protein>
    <submittedName>
        <fullName evidence="1">Uncharacterized protein</fullName>
    </submittedName>
</protein>
<sequence>MIEVDNWLDETDWTEIQGNLENATINTSHEIDYSQDTLSDQNELGVDGSESLDRFEMECNNNCLLPRSHERKKTELKVVYLVLK</sequence>
<reference evidence="1 2" key="1">
    <citation type="journal article" date="2019" name="Sci. Rep.">
        <title>Orb-weaving spider Araneus ventricosus genome elucidates the spidroin gene catalogue.</title>
        <authorList>
            <person name="Kono N."/>
            <person name="Nakamura H."/>
            <person name="Ohtoshi R."/>
            <person name="Moran D.A.P."/>
            <person name="Shinohara A."/>
            <person name="Yoshida Y."/>
            <person name="Fujiwara M."/>
            <person name="Mori M."/>
            <person name="Tomita M."/>
            <person name="Arakawa K."/>
        </authorList>
    </citation>
    <scope>NUCLEOTIDE SEQUENCE [LARGE SCALE GENOMIC DNA]</scope>
</reference>
<accession>A0A4Y2H6U2</accession>
<evidence type="ECO:0000313" key="2">
    <source>
        <dbReference type="Proteomes" id="UP000499080"/>
    </source>
</evidence>
<evidence type="ECO:0000313" key="1">
    <source>
        <dbReference type="EMBL" id="GBM60044.1"/>
    </source>
</evidence>
<keyword evidence="2" id="KW-1185">Reference proteome</keyword>
<proteinExistence type="predicted"/>
<organism evidence="1 2">
    <name type="scientific">Araneus ventricosus</name>
    <name type="common">Orbweaver spider</name>
    <name type="synonym">Epeira ventricosa</name>
    <dbReference type="NCBI Taxonomy" id="182803"/>
    <lineage>
        <taxon>Eukaryota</taxon>
        <taxon>Metazoa</taxon>
        <taxon>Ecdysozoa</taxon>
        <taxon>Arthropoda</taxon>
        <taxon>Chelicerata</taxon>
        <taxon>Arachnida</taxon>
        <taxon>Araneae</taxon>
        <taxon>Araneomorphae</taxon>
        <taxon>Entelegynae</taxon>
        <taxon>Araneoidea</taxon>
        <taxon>Araneidae</taxon>
        <taxon>Araneus</taxon>
    </lineage>
</organism>
<dbReference type="Proteomes" id="UP000499080">
    <property type="component" value="Unassembled WGS sequence"/>
</dbReference>
<dbReference type="AlphaFoldDB" id="A0A4Y2H6U2"/>
<comment type="caution">
    <text evidence="1">The sequence shown here is derived from an EMBL/GenBank/DDBJ whole genome shotgun (WGS) entry which is preliminary data.</text>
</comment>
<name>A0A4Y2H6U2_ARAVE</name>